<feature type="domain" description="Aminotransferase class V" evidence="6">
    <location>
        <begin position="12"/>
        <end position="342"/>
    </location>
</feature>
<dbReference type="InterPro" id="IPR015422">
    <property type="entry name" value="PyrdxlP-dep_Trfase_small"/>
</dbReference>
<proteinExistence type="inferred from homology"/>
<dbReference type="InterPro" id="IPR015421">
    <property type="entry name" value="PyrdxlP-dep_Trfase_major"/>
</dbReference>
<dbReference type="InterPro" id="IPR015424">
    <property type="entry name" value="PyrdxlP-dep_Trfase"/>
</dbReference>
<evidence type="ECO:0000256" key="2">
    <source>
        <dbReference type="ARBA" id="ARBA00009236"/>
    </source>
</evidence>
<feature type="modified residue" description="N6-(pyridoxal phosphate)lysine" evidence="5">
    <location>
        <position position="201"/>
    </location>
</feature>
<evidence type="ECO:0000256" key="5">
    <source>
        <dbReference type="PIRSR" id="PIRSR000524-50"/>
    </source>
</evidence>
<dbReference type="EMBL" id="SACL01000003">
    <property type="protein sequence ID" value="RVT96693.1"/>
    <property type="molecule type" value="Genomic_DNA"/>
</dbReference>
<dbReference type="InterPro" id="IPR024169">
    <property type="entry name" value="SP_NH2Trfase/AEP_transaminase"/>
</dbReference>
<keyword evidence="8" id="KW-1185">Reference proteome</keyword>
<evidence type="ECO:0000259" key="6">
    <source>
        <dbReference type="Pfam" id="PF00266"/>
    </source>
</evidence>
<keyword evidence="7" id="KW-0032">Aminotransferase</keyword>
<dbReference type="AlphaFoldDB" id="A0A437MGA9"/>
<sequence length="399" mass="43155">MNAIQKPRGRMFFANPGPTNIPDSVMRAVSHASIDFNDADFFELYERCVAGLKRVLRTKQHLFFYTASGHGAWEASMANLFNTGDTLLVIETGHFSESWAKMGKALGLCIDTLPADWRKGADFCALRAKLAGDTEHRIKAVCAVHNETAAGTMLDIGAVRAAMDAAGHPALLLADTISSLASLPFEMDAWGVDVVVGGSQKGLMLPTGFSFTGVSEKALEAHKGSRIPKHYFDWSEMLTRRHRSFIGTVPTTLFYGLAESLRLLEEEGLEQVWARHTRLARAVRAAVKHWSGNGPNSNVGGPELYCQDDARASDSVTAILMPDGHDADAVRATCRNRFNVSLGAGLNKLAGRVFRIGHLGDLNEPMVLGTLASVEMALKLNNVPHRPGGVAAAMEELTA</sequence>
<dbReference type="PIRSF" id="PIRSF000524">
    <property type="entry name" value="SPT"/>
    <property type="match status" value="1"/>
</dbReference>
<evidence type="ECO:0000313" key="7">
    <source>
        <dbReference type="EMBL" id="RVT96693.1"/>
    </source>
</evidence>
<evidence type="ECO:0000256" key="3">
    <source>
        <dbReference type="ARBA" id="ARBA00022898"/>
    </source>
</evidence>
<dbReference type="FunFam" id="3.40.640.10:FF:000054">
    <property type="entry name" value="Serine--glyoxylate aminotransferase"/>
    <property type="match status" value="1"/>
</dbReference>
<dbReference type="GO" id="GO:0019265">
    <property type="term" value="P:glycine biosynthetic process, by transamination of glyoxylate"/>
    <property type="evidence" value="ECO:0007669"/>
    <property type="project" value="TreeGrafter"/>
</dbReference>
<feature type="binding site" evidence="4">
    <location>
        <position position="355"/>
    </location>
    <ligand>
        <name>substrate</name>
    </ligand>
</feature>
<keyword evidence="7" id="KW-0808">Transferase</keyword>
<dbReference type="Proteomes" id="UP000282957">
    <property type="component" value="Unassembled WGS sequence"/>
</dbReference>
<dbReference type="GO" id="GO:0004760">
    <property type="term" value="F:L-serine-pyruvate transaminase activity"/>
    <property type="evidence" value="ECO:0007669"/>
    <property type="project" value="TreeGrafter"/>
</dbReference>
<dbReference type="PANTHER" id="PTHR21152:SF40">
    <property type="entry name" value="ALANINE--GLYOXYLATE AMINOTRANSFERASE"/>
    <property type="match status" value="1"/>
</dbReference>
<dbReference type="OrthoDB" id="389074at2"/>
<comment type="cofactor">
    <cofactor evidence="1 5">
        <name>pyridoxal 5'-phosphate</name>
        <dbReference type="ChEBI" id="CHEBI:597326"/>
    </cofactor>
</comment>
<evidence type="ECO:0000256" key="1">
    <source>
        <dbReference type="ARBA" id="ARBA00001933"/>
    </source>
</evidence>
<evidence type="ECO:0000256" key="4">
    <source>
        <dbReference type="PIRSR" id="PIRSR000524-1"/>
    </source>
</evidence>
<dbReference type="GO" id="GO:0008453">
    <property type="term" value="F:alanine-glyoxylate transaminase activity"/>
    <property type="evidence" value="ECO:0007669"/>
    <property type="project" value="TreeGrafter"/>
</dbReference>
<dbReference type="Gene3D" id="3.40.640.10">
    <property type="entry name" value="Type I PLP-dependent aspartate aminotransferase-like (Major domain)"/>
    <property type="match status" value="1"/>
</dbReference>
<comment type="caution">
    <text evidence="7">The sequence shown here is derived from an EMBL/GenBank/DDBJ whole genome shotgun (WGS) entry which is preliminary data.</text>
</comment>
<protein>
    <submittedName>
        <fullName evidence="7">Aminotransferase class V-fold PLP-dependent enzyme</fullName>
    </submittedName>
</protein>
<dbReference type="Pfam" id="PF00266">
    <property type="entry name" value="Aminotran_5"/>
    <property type="match status" value="1"/>
</dbReference>
<keyword evidence="3 5" id="KW-0663">Pyridoxal phosphate</keyword>
<evidence type="ECO:0000313" key="8">
    <source>
        <dbReference type="Proteomes" id="UP000282957"/>
    </source>
</evidence>
<dbReference type="SUPFAM" id="SSF53383">
    <property type="entry name" value="PLP-dependent transferases"/>
    <property type="match status" value="1"/>
</dbReference>
<organism evidence="7 8">
    <name type="scientific">Rhodovarius crocodyli</name>
    <dbReference type="NCBI Taxonomy" id="1979269"/>
    <lineage>
        <taxon>Bacteria</taxon>
        <taxon>Pseudomonadati</taxon>
        <taxon>Pseudomonadota</taxon>
        <taxon>Alphaproteobacteria</taxon>
        <taxon>Acetobacterales</taxon>
        <taxon>Roseomonadaceae</taxon>
        <taxon>Rhodovarius</taxon>
    </lineage>
</organism>
<comment type="similarity">
    <text evidence="2">Belongs to the class-V pyridoxal-phosphate-dependent aminotransferase family.</text>
</comment>
<gene>
    <name evidence="7" type="ORF">EOD42_09770</name>
</gene>
<dbReference type="RefSeq" id="WP_127787345.1">
    <property type="nucleotide sequence ID" value="NZ_SACL01000003.1"/>
</dbReference>
<dbReference type="InterPro" id="IPR000192">
    <property type="entry name" value="Aminotrans_V_dom"/>
</dbReference>
<name>A0A437MGA9_9PROT</name>
<accession>A0A437MGA9</accession>
<reference evidence="7 8" key="1">
    <citation type="submission" date="2019-01" db="EMBL/GenBank/DDBJ databases">
        <authorList>
            <person name="Chen W.-M."/>
        </authorList>
    </citation>
    <scope>NUCLEOTIDE SEQUENCE [LARGE SCALE GENOMIC DNA]</scope>
    <source>
        <strain evidence="7 8">CCP-6</strain>
    </source>
</reference>
<dbReference type="PANTHER" id="PTHR21152">
    <property type="entry name" value="AMINOTRANSFERASE CLASS V"/>
    <property type="match status" value="1"/>
</dbReference>
<dbReference type="Gene3D" id="3.90.1150.10">
    <property type="entry name" value="Aspartate Aminotransferase, domain 1"/>
    <property type="match status" value="1"/>
</dbReference>